<dbReference type="Proteomes" id="UP000824120">
    <property type="component" value="Unassembled WGS sequence"/>
</dbReference>
<proteinExistence type="predicted"/>
<comment type="caution">
    <text evidence="2">The sequence shown here is derived from an EMBL/GenBank/DDBJ whole genome shotgun (WGS) entry which is preliminary data.</text>
</comment>
<keyword evidence="1" id="KW-1133">Transmembrane helix</keyword>
<name>A0A9J5VYI5_SOLCO</name>
<evidence type="ECO:0000256" key="1">
    <source>
        <dbReference type="SAM" id="Phobius"/>
    </source>
</evidence>
<keyword evidence="1" id="KW-0472">Membrane</keyword>
<gene>
    <name evidence="2" type="ORF">H5410_064791</name>
</gene>
<evidence type="ECO:0000313" key="3">
    <source>
        <dbReference type="Proteomes" id="UP000824120"/>
    </source>
</evidence>
<dbReference type="EMBL" id="JACXVP010000201">
    <property type="protein sequence ID" value="KAG5568194.1"/>
    <property type="molecule type" value="Genomic_DNA"/>
</dbReference>
<protein>
    <submittedName>
        <fullName evidence="2">Uncharacterized protein</fullName>
    </submittedName>
</protein>
<evidence type="ECO:0000313" key="2">
    <source>
        <dbReference type="EMBL" id="KAG5568194.1"/>
    </source>
</evidence>
<sequence length="255" mass="28205">MMQYQKKDLDMARGSNENMKLVTIQKIDLEGGNYNEYIGDLDRLKALQVLIKMKMVTQMMKMTLIFLCNFITVGAYLSLTTTSATLLLLPVGLQILKFSSQLCELLDLSTAGIFDEGIRSSKRYLDVAFAPSKVKIGDVMFCLQAGKVLALELRRMGMTSALFSITASQKPPTSAPVNHVDQYLLELALSAPLFFVASPSPSGQGSAAIYPLFVMPLVLAIETPIPKYKSDVYLSCLKNGVVTTIIDDFFYVKRL</sequence>
<accession>A0A9J5VYI5</accession>
<organism evidence="2 3">
    <name type="scientific">Solanum commersonii</name>
    <name type="common">Commerson's wild potato</name>
    <name type="synonym">Commerson's nightshade</name>
    <dbReference type="NCBI Taxonomy" id="4109"/>
    <lineage>
        <taxon>Eukaryota</taxon>
        <taxon>Viridiplantae</taxon>
        <taxon>Streptophyta</taxon>
        <taxon>Embryophyta</taxon>
        <taxon>Tracheophyta</taxon>
        <taxon>Spermatophyta</taxon>
        <taxon>Magnoliopsida</taxon>
        <taxon>eudicotyledons</taxon>
        <taxon>Gunneridae</taxon>
        <taxon>Pentapetalae</taxon>
        <taxon>asterids</taxon>
        <taxon>lamiids</taxon>
        <taxon>Solanales</taxon>
        <taxon>Solanaceae</taxon>
        <taxon>Solanoideae</taxon>
        <taxon>Solaneae</taxon>
        <taxon>Solanum</taxon>
    </lineage>
</organism>
<keyword evidence="1" id="KW-0812">Transmembrane</keyword>
<dbReference type="AlphaFoldDB" id="A0A9J5VYI5"/>
<feature type="transmembrane region" description="Helical" evidence="1">
    <location>
        <begin position="62"/>
        <end position="89"/>
    </location>
</feature>
<keyword evidence="3" id="KW-1185">Reference proteome</keyword>
<reference evidence="2" key="1">
    <citation type="submission" date="2020-09" db="EMBL/GenBank/DDBJ databases">
        <title>De no assembly of potato wild relative species, Solanum commersonii.</title>
        <authorList>
            <person name="Cho K."/>
        </authorList>
    </citation>
    <scope>NUCLEOTIDE SEQUENCE</scope>
    <source>
        <strain evidence="2">LZ3.2</strain>
        <tissue evidence="2">Leaf</tissue>
    </source>
</reference>